<protein>
    <recommendedName>
        <fullName evidence="2">EF-hand domain-containing protein</fullName>
    </recommendedName>
</protein>
<comment type="caution">
    <text evidence="3">The sequence shown here is derived from an EMBL/GenBank/DDBJ whole genome shotgun (WGS) entry which is preliminary data.</text>
</comment>
<gene>
    <name evidence="3" type="ORF">FGIG_03412</name>
</gene>
<keyword evidence="4" id="KW-1185">Reference proteome</keyword>
<evidence type="ECO:0000256" key="1">
    <source>
        <dbReference type="ARBA" id="ARBA00022837"/>
    </source>
</evidence>
<feature type="domain" description="EF-hand" evidence="2">
    <location>
        <begin position="1"/>
        <end position="34"/>
    </location>
</feature>
<dbReference type="GO" id="GO:0005509">
    <property type="term" value="F:calcium ion binding"/>
    <property type="evidence" value="ECO:0007669"/>
    <property type="project" value="InterPro"/>
</dbReference>
<dbReference type="AlphaFoldDB" id="A0A504Y7A7"/>
<dbReference type="SUPFAM" id="SSF47473">
    <property type="entry name" value="EF-hand"/>
    <property type="match status" value="1"/>
</dbReference>
<dbReference type="SMART" id="SM00054">
    <property type="entry name" value="EFh"/>
    <property type="match status" value="2"/>
</dbReference>
<accession>A0A504Y7A7</accession>
<dbReference type="OrthoDB" id="26525at2759"/>
<feature type="domain" description="EF-hand" evidence="2">
    <location>
        <begin position="35"/>
        <end position="70"/>
    </location>
</feature>
<dbReference type="InterPro" id="IPR002048">
    <property type="entry name" value="EF_hand_dom"/>
</dbReference>
<proteinExistence type="predicted"/>
<name>A0A504Y7A7_FASGI</name>
<dbReference type="InterPro" id="IPR011992">
    <property type="entry name" value="EF-hand-dom_pair"/>
</dbReference>
<dbReference type="Pfam" id="PF13499">
    <property type="entry name" value="EF-hand_7"/>
    <property type="match status" value="1"/>
</dbReference>
<dbReference type="InterPro" id="IPR018247">
    <property type="entry name" value="EF_Hand_1_Ca_BS"/>
</dbReference>
<evidence type="ECO:0000313" key="3">
    <source>
        <dbReference type="EMBL" id="TPP56843.1"/>
    </source>
</evidence>
<evidence type="ECO:0000313" key="4">
    <source>
        <dbReference type="Proteomes" id="UP000316759"/>
    </source>
</evidence>
<dbReference type="CDD" id="cd00051">
    <property type="entry name" value="EFh"/>
    <property type="match status" value="1"/>
</dbReference>
<dbReference type="Gene3D" id="1.10.238.10">
    <property type="entry name" value="EF-hand"/>
    <property type="match status" value="2"/>
</dbReference>
<dbReference type="Proteomes" id="UP000316759">
    <property type="component" value="Unassembled WGS sequence"/>
</dbReference>
<dbReference type="EMBL" id="SUNJ01014013">
    <property type="protein sequence ID" value="TPP56843.1"/>
    <property type="molecule type" value="Genomic_DNA"/>
</dbReference>
<dbReference type="PROSITE" id="PS50222">
    <property type="entry name" value="EF_HAND_2"/>
    <property type="match status" value="2"/>
</dbReference>
<sequence length="72" mass="8281">MDELEEVFNMIDKNKDGRVSRKELSAFFKKNSVKISSKQLKEQIQVLDLNGDGYLSLEELKAAFARSAPIRY</sequence>
<reference evidence="3 4" key="1">
    <citation type="submission" date="2019-04" db="EMBL/GenBank/DDBJ databases">
        <title>Annotation for the trematode Fasciola gigantica.</title>
        <authorList>
            <person name="Choi Y.-J."/>
        </authorList>
    </citation>
    <scope>NUCLEOTIDE SEQUENCE [LARGE SCALE GENOMIC DNA]</scope>
    <source>
        <strain evidence="3">Uganda_cow_1</strain>
    </source>
</reference>
<dbReference type="STRING" id="46835.A0A504Y7A7"/>
<evidence type="ECO:0000259" key="2">
    <source>
        <dbReference type="PROSITE" id="PS50222"/>
    </source>
</evidence>
<organism evidence="3 4">
    <name type="scientific">Fasciola gigantica</name>
    <name type="common">Giant liver fluke</name>
    <dbReference type="NCBI Taxonomy" id="46835"/>
    <lineage>
        <taxon>Eukaryota</taxon>
        <taxon>Metazoa</taxon>
        <taxon>Spiralia</taxon>
        <taxon>Lophotrochozoa</taxon>
        <taxon>Platyhelminthes</taxon>
        <taxon>Trematoda</taxon>
        <taxon>Digenea</taxon>
        <taxon>Plagiorchiida</taxon>
        <taxon>Echinostomata</taxon>
        <taxon>Echinostomatoidea</taxon>
        <taxon>Fasciolidae</taxon>
        <taxon>Fasciola</taxon>
    </lineage>
</organism>
<keyword evidence="1" id="KW-0106">Calcium</keyword>
<dbReference type="PROSITE" id="PS00018">
    <property type="entry name" value="EF_HAND_1"/>
    <property type="match status" value="2"/>
</dbReference>